<keyword evidence="2" id="KW-0689">Ribosomal protein</keyword>
<dbReference type="OrthoDB" id="5555409at2759"/>
<evidence type="ECO:0000313" key="6">
    <source>
        <dbReference type="Proteomes" id="UP000664521"/>
    </source>
</evidence>
<name>A0A8H3FXS1_9LECA</name>
<dbReference type="Proteomes" id="UP000664521">
    <property type="component" value="Unassembled WGS sequence"/>
</dbReference>
<gene>
    <name evidence="5" type="ORF">HETSPECPRED_007365</name>
</gene>
<accession>A0A8H3FXS1</accession>
<feature type="domain" description="Ribosomal protein L9" evidence="4">
    <location>
        <begin position="52"/>
        <end position="98"/>
    </location>
</feature>
<dbReference type="SUPFAM" id="SSF55658">
    <property type="entry name" value="L9 N-domain-like"/>
    <property type="match status" value="1"/>
</dbReference>
<evidence type="ECO:0000259" key="4">
    <source>
        <dbReference type="Pfam" id="PF01281"/>
    </source>
</evidence>
<dbReference type="PANTHER" id="PTHR21368">
    <property type="entry name" value="50S RIBOSOMAL PROTEIN L9"/>
    <property type="match status" value="1"/>
</dbReference>
<comment type="caution">
    <text evidence="5">The sequence shown here is derived from an EMBL/GenBank/DDBJ whole genome shotgun (WGS) entry which is preliminary data.</text>
</comment>
<evidence type="ECO:0000256" key="3">
    <source>
        <dbReference type="ARBA" id="ARBA00023274"/>
    </source>
</evidence>
<dbReference type="InterPro" id="IPR036935">
    <property type="entry name" value="Ribosomal_bL9_N_sf"/>
</dbReference>
<dbReference type="GO" id="GO:0006412">
    <property type="term" value="P:translation"/>
    <property type="evidence" value="ECO:0007669"/>
    <property type="project" value="InterPro"/>
</dbReference>
<comment type="similarity">
    <text evidence="1">Belongs to the bacterial ribosomal protein bL9 family.</text>
</comment>
<dbReference type="EMBL" id="CAJPDS010000051">
    <property type="protein sequence ID" value="CAF9929406.1"/>
    <property type="molecule type" value="Genomic_DNA"/>
</dbReference>
<sequence length="275" mass="30705">MANLVRVPCLPRVPFCLQCLRAIARPDNFNLAVPFQQQYRGKKKVAKAPSTIKVKLLEDIKGYGRSGSIIAVAPGRMRNIWYPGHNAAYMTNAQLKELGDVVTERDVMFGKEEEQEKKEDEEQMVDVQMKLLPPARATEIMTAIIPPEMIFYRTPIAVQEQEAPPESPKLLKTPDIKTLLRPSKPKLIKIYGSVSTVDISEIVKSILAQDQEGVRIVLGPEDVSIVEEWEDNGIEPGRIKALGTFAVDISVKGGEVIRRTVIVKAQENSETESQE</sequence>
<evidence type="ECO:0000256" key="1">
    <source>
        <dbReference type="ARBA" id="ARBA00010605"/>
    </source>
</evidence>
<keyword evidence="3" id="KW-0687">Ribonucleoprotein</keyword>
<dbReference type="GO" id="GO:1990904">
    <property type="term" value="C:ribonucleoprotein complex"/>
    <property type="evidence" value="ECO:0007669"/>
    <property type="project" value="UniProtKB-KW"/>
</dbReference>
<evidence type="ECO:0000313" key="5">
    <source>
        <dbReference type="EMBL" id="CAF9929406.1"/>
    </source>
</evidence>
<dbReference type="InterPro" id="IPR020070">
    <property type="entry name" value="Ribosomal_bL9_N"/>
</dbReference>
<dbReference type="InterPro" id="IPR000244">
    <property type="entry name" value="Ribosomal_bL9"/>
</dbReference>
<proteinExistence type="inferred from homology"/>
<dbReference type="GO" id="GO:0005840">
    <property type="term" value="C:ribosome"/>
    <property type="evidence" value="ECO:0007669"/>
    <property type="project" value="UniProtKB-KW"/>
</dbReference>
<dbReference type="Gene3D" id="3.40.5.10">
    <property type="entry name" value="Ribosomal protein L9, N-terminal domain"/>
    <property type="match status" value="1"/>
</dbReference>
<reference evidence="5" key="1">
    <citation type="submission" date="2021-03" db="EMBL/GenBank/DDBJ databases">
        <authorList>
            <person name="Tagirdzhanova G."/>
        </authorList>
    </citation>
    <scope>NUCLEOTIDE SEQUENCE</scope>
</reference>
<organism evidence="5 6">
    <name type="scientific">Heterodermia speciosa</name>
    <dbReference type="NCBI Taxonomy" id="116794"/>
    <lineage>
        <taxon>Eukaryota</taxon>
        <taxon>Fungi</taxon>
        <taxon>Dikarya</taxon>
        <taxon>Ascomycota</taxon>
        <taxon>Pezizomycotina</taxon>
        <taxon>Lecanoromycetes</taxon>
        <taxon>OSLEUM clade</taxon>
        <taxon>Lecanoromycetidae</taxon>
        <taxon>Caliciales</taxon>
        <taxon>Physciaceae</taxon>
        <taxon>Heterodermia</taxon>
    </lineage>
</organism>
<dbReference type="Pfam" id="PF01281">
    <property type="entry name" value="Ribosomal_L9_N"/>
    <property type="match status" value="1"/>
</dbReference>
<protein>
    <recommendedName>
        <fullName evidence="4">Ribosomal protein L9 domain-containing protein</fullName>
    </recommendedName>
</protein>
<dbReference type="GO" id="GO:0003735">
    <property type="term" value="F:structural constituent of ribosome"/>
    <property type="evidence" value="ECO:0007669"/>
    <property type="project" value="InterPro"/>
</dbReference>
<keyword evidence="6" id="KW-1185">Reference proteome</keyword>
<dbReference type="AlphaFoldDB" id="A0A8H3FXS1"/>
<evidence type="ECO:0000256" key="2">
    <source>
        <dbReference type="ARBA" id="ARBA00022980"/>
    </source>
</evidence>
<dbReference type="InterPro" id="IPR009027">
    <property type="entry name" value="Ribosomal_bL9/RNase_H1_N"/>
</dbReference>